<evidence type="ECO:0000256" key="10">
    <source>
        <dbReference type="PROSITE-ProRule" id="PRU00409"/>
    </source>
</evidence>
<dbReference type="NCBIfam" id="TIGR00768">
    <property type="entry name" value="rimK_fam"/>
    <property type="match status" value="1"/>
</dbReference>
<dbReference type="InterPro" id="IPR011870">
    <property type="entry name" value="LysX_arch"/>
</dbReference>
<dbReference type="Gene3D" id="3.40.50.20">
    <property type="match status" value="1"/>
</dbReference>
<dbReference type="Proteomes" id="UP000231371">
    <property type="component" value="Unassembled WGS sequence"/>
</dbReference>
<evidence type="ECO:0000256" key="4">
    <source>
        <dbReference type="ARBA" id="ARBA00022605"/>
    </source>
</evidence>
<dbReference type="InterPro" id="IPR013651">
    <property type="entry name" value="ATP-grasp_RimK-type"/>
</dbReference>
<gene>
    <name evidence="12" type="primary">lysX</name>
    <name evidence="12" type="ORF">COV89_01490</name>
</gene>
<evidence type="ECO:0000313" key="13">
    <source>
        <dbReference type="Proteomes" id="UP000231371"/>
    </source>
</evidence>
<evidence type="ECO:0000259" key="11">
    <source>
        <dbReference type="PROSITE" id="PS50975"/>
    </source>
</evidence>
<proteinExistence type="inferred from homology"/>
<comment type="cofactor">
    <cofactor evidence="1">
        <name>Mg(2+)</name>
        <dbReference type="ChEBI" id="CHEBI:18420"/>
    </cofactor>
</comment>
<accession>A0A2H0KG70</accession>
<keyword evidence="4" id="KW-0028">Amino-acid biosynthesis</keyword>
<organism evidence="12 13">
    <name type="scientific">Candidatus Shapirobacteria bacterium CG11_big_fil_rev_8_21_14_0_20_40_12</name>
    <dbReference type="NCBI Taxonomy" id="1974889"/>
    <lineage>
        <taxon>Bacteria</taxon>
        <taxon>Candidatus Shapironibacteriota</taxon>
    </lineage>
</organism>
<dbReference type="InterPro" id="IPR054562">
    <property type="entry name" value="LysX/ArgX_preATP_grasp"/>
</dbReference>
<evidence type="ECO:0000256" key="7">
    <source>
        <dbReference type="ARBA" id="ARBA00022840"/>
    </source>
</evidence>
<sequence length="283" mass="30835">MPTIGLFHSTVRAEEKLIIRAAREKKAGIKLIDIRNEVFNPLHYRPDFDIALERSVSTVKGGYATEFLEALGAVVINPSGVARICEDKFLTSLALQKTGVPTLKFAMAFSLEQAMAAVADLGGFPVVVKPPLGSWGRMLAKVNDRDSLEAIIEHKDVLGSPQQKAYYLQEYIQKPGRDIRSFVVGGETICAIYRTSSHWITNTALGGKATNCPVTKELSQLSLQAAKAVRGGILAIDIIETSEGLKVNEINHTMEFKNSEEPTGVSISGAIVDYCLQKINSND</sequence>
<evidence type="ECO:0000256" key="8">
    <source>
        <dbReference type="ARBA" id="ARBA00022842"/>
    </source>
</evidence>
<dbReference type="EMBL" id="PCVI01000025">
    <property type="protein sequence ID" value="PIQ70239.1"/>
    <property type="molecule type" value="Genomic_DNA"/>
</dbReference>
<dbReference type="GO" id="GO:0005524">
    <property type="term" value="F:ATP binding"/>
    <property type="evidence" value="ECO:0007669"/>
    <property type="project" value="UniProtKB-UniRule"/>
</dbReference>
<feature type="domain" description="ATP-grasp" evidence="11">
    <location>
        <begin position="92"/>
        <end position="276"/>
    </location>
</feature>
<comment type="caution">
    <text evidence="12">The sequence shown here is derived from an EMBL/GenBank/DDBJ whole genome shotgun (WGS) entry which is preliminary data.</text>
</comment>
<evidence type="ECO:0000256" key="5">
    <source>
        <dbReference type="ARBA" id="ARBA00022723"/>
    </source>
</evidence>
<dbReference type="PANTHER" id="PTHR21621:SF2">
    <property type="entry name" value="COENZYME GAMMA-F420-2:ALPHA-L-GLUTAMATE LIGASE"/>
    <property type="match status" value="1"/>
</dbReference>
<evidence type="ECO:0000256" key="6">
    <source>
        <dbReference type="ARBA" id="ARBA00022741"/>
    </source>
</evidence>
<evidence type="ECO:0000313" key="12">
    <source>
        <dbReference type="EMBL" id="PIQ70239.1"/>
    </source>
</evidence>
<dbReference type="GO" id="GO:0043774">
    <property type="term" value="F:coenzyme F420-2 alpha-glutamyl ligase activity"/>
    <property type="evidence" value="ECO:0007669"/>
    <property type="project" value="TreeGrafter"/>
</dbReference>
<evidence type="ECO:0000256" key="3">
    <source>
        <dbReference type="ARBA" id="ARBA00022598"/>
    </source>
</evidence>
<evidence type="ECO:0000256" key="2">
    <source>
        <dbReference type="ARBA" id="ARBA00006239"/>
    </source>
</evidence>
<dbReference type="GO" id="GO:0009085">
    <property type="term" value="P:lysine biosynthetic process"/>
    <property type="evidence" value="ECO:0007669"/>
    <property type="project" value="InterPro"/>
</dbReference>
<dbReference type="FunFam" id="3.30.1490.20:FF:000025">
    <property type="entry name" value="Alpha-aminoadipate--LysW ligase LysX protein"/>
    <property type="match status" value="1"/>
</dbReference>
<dbReference type="FunFam" id="3.30.470.20:FF:000058">
    <property type="entry name" value="Alpha-aminoadipate--LysW ligase LysX protein"/>
    <property type="match status" value="1"/>
</dbReference>
<dbReference type="InterPro" id="IPR016185">
    <property type="entry name" value="PreATP-grasp_dom_sf"/>
</dbReference>
<dbReference type="SUPFAM" id="SSF56059">
    <property type="entry name" value="Glutathione synthetase ATP-binding domain-like"/>
    <property type="match status" value="1"/>
</dbReference>
<keyword evidence="8" id="KW-0460">Magnesium</keyword>
<dbReference type="NCBIfam" id="TIGR02144">
    <property type="entry name" value="LysX_arch"/>
    <property type="match status" value="1"/>
</dbReference>
<evidence type="ECO:0000256" key="9">
    <source>
        <dbReference type="ARBA" id="ARBA00029440"/>
    </source>
</evidence>
<evidence type="ECO:0000256" key="1">
    <source>
        <dbReference type="ARBA" id="ARBA00001946"/>
    </source>
</evidence>
<comment type="similarity">
    <text evidence="2">Belongs to the RimK family. LysX subfamily.</text>
</comment>
<dbReference type="PROSITE" id="PS50975">
    <property type="entry name" value="ATP_GRASP"/>
    <property type="match status" value="1"/>
</dbReference>
<dbReference type="SUPFAM" id="SSF52440">
    <property type="entry name" value="PreATP-grasp domain"/>
    <property type="match status" value="1"/>
</dbReference>
<reference evidence="12 13" key="1">
    <citation type="submission" date="2017-09" db="EMBL/GenBank/DDBJ databases">
        <title>Depth-based differentiation of microbial function through sediment-hosted aquifers and enrichment of novel symbionts in the deep terrestrial subsurface.</title>
        <authorList>
            <person name="Probst A.J."/>
            <person name="Ladd B."/>
            <person name="Jarett J.K."/>
            <person name="Geller-Mcgrath D.E."/>
            <person name="Sieber C.M."/>
            <person name="Emerson J.B."/>
            <person name="Anantharaman K."/>
            <person name="Thomas B.C."/>
            <person name="Malmstrom R."/>
            <person name="Stieglmeier M."/>
            <person name="Klingl A."/>
            <person name="Woyke T."/>
            <person name="Ryan C.M."/>
            <person name="Banfield J.F."/>
        </authorList>
    </citation>
    <scope>NUCLEOTIDE SEQUENCE [LARGE SCALE GENOMIC DNA]</scope>
    <source>
        <strain evidence="12">CG11_big_fil_rev_8_21_14_0_20_40_12</strain>
    </source>
</reference>
<dbReference type="AlphaFoldDB" id="A0A2H0KG70"/>
<comment type="pathway">
    <text evidence="9">Amino-acid biosynthesis.</text>
</comment>
<dbReference type="InterPro" id="IPR013815">
    <property type="entry name" value="ATP_grasp_subdomain_1"/>
</dbReference>
<protein>
    <submittedName>
        <fullName evidence="12">Lysine biosynthesis protein LysX</fullName>
    </submittedName>
</protein>
<dbReference type="GO" id="GO:0005737">
    <property type="term" value="C:cytoplasm"/>
    <property type="evidence" value="ECO:0007669"/>
    <property type="project" value="TreeGrafter"/>
</dbReference>
<name>A0A2H0KG70_9BACT</name>
<dbReference type="Gene3D" id="3.30.470.20">
    <property type="entry name" value="ATP-grasp fold, B domain"/>
    <property type="match status" value="1"/>
</dbReference>
<dbReference type="GO" id="GO:0046872">
    <property type="term" value="F:metal ion binding"/>
    <property type="evidence" value="ECO:0007669"/>
    <property type="project" value="UniProtKB-KW"/>
</dbReference>
<keyword evidence="7 10" id="KW-0067">ATP-binding</keyword>
<keyword evidence="3" id="KW-0436">Ligase</keyword>
<dbReference type="InterPro" id="IPR004666">
    <property type="entry name" value="Rp_bS6_RimK/Lys_biosynth_LsyX"/>
</dbReference>
<keyword evidence="5" id="KW-0479">Metal-binding</keyword>
<dbReference type="PANTHER" id="PTHR21621">
    <property type="entry name" value="RIBOSOMAL PROTEIN S6 MODIFICATION PROTEIN"/>
    <property type="match status" value="1"/>
</dbReference>
<dbReference type="Pfam" id="PF22626">
    <property type="entry name" value="LysX_preATP_grasp"/>
    <property type="match status" value="1"/>
</dbReference>
<dbReference type="InterPro" id="IPR011761">
    <property type="entry name" value="ATP-grasp"/>
</dbReference>
<keyword evidence="6 10" id="KW-0547">Nucleotide-binding</keyword>
<dbReference type="Gene3D" id="3.30.1490.20">
    <property type="entry name" value="ATP-grasp fold, A domain"/>
    <property type="match status" value="1"/>
</dbReference>
<dbReference type="Pfam" id="PF08443">
    <property type="entry name" value="RimK"/>
    <property type="match status" value="1"/>
</dbReference>